<sequence>MGLGNILVTGGGGFLGKALVKKLVGKGEKVFSFSRSRYSELDKLGVSQIRGDLGDAGAVVHALKGMDTVFHTAAKPGIWGDYDEYFRTNVTGTMHVIEACMKNKVCQLIYTSSPSVVFNDKDMHGANESVPYPDQYLAPYPETKALAEKEVVKAAAQGLSAIILRPHLIWGPEDNHLLPGIISRAKRLKIIGPETDLVDTIYVDNAADAHILAAEKLSQNPDLSGNIYFISQDAPISKWTLANAFLAAAGLPPIKGHVSGKTAYAAGSVFEFIYRTFGIKKDPPMTRFAAKELATSHWFDISRAKNDLGYVPKISTQEGLKRLEAWLNRK</sequence>
<accession>A0A2G6MSX6</accession>
<dbReference type="PANTHER" id="PTHR43245">
    <property type="entry name" value="BIFUNCTIONAL POLYMYXIN RESISTANCE PROTEIN ARNA"/>
    <property type="match status" value="1"/>
</dbReference>
<dbReference type="GO" id="GO:0006694">
    <property type="term" value="P:steroid biosynthetic process"/>
    <property type="evidence" value="ECO:0007669"/>
    <property type="project" value="InterPro"/>
</dbReference>
<comment type="caution">
    <text evidence="4">The sequence shown here is derived from an EMBL/GenBank/DDBJ whole genome shotgun (WGS) entry which is preliminary data.</text>
</comment>
<evidence type="ECO:0000259" key="3">
    <source>
        <dbReference type="Pfam" id="PF01073"/>
    </source>
</evidence>
<proteinExistence type="inferred from homology"/>
<dbReference type="SUPFAM" id="SSF51735">
    <property type="entry name" value="NAD(P)-binding Rossmann-fold domains"/>
    <property type="match status" value="1"/>
</dbReference>
<dbReference type="InterPro" id="IPR002225">
    <property type="entry name" value="3Beta_OHSteriod_DH/Estase"/>
</dbReference>
<evidence type="ECO:0000256" key="2">
    <source>
        <dbReference type="ARBA" id="ARBA00023002"/>
    </source>
</evidence>
<dbReference type="InterPro" id="IPR050177">
    <property type="entry name" value="Lipid_A_modif_metabolic_enz"/>
</dbReference>
<dbReference type="Gene3D" id="3.40.50.720">
    <property type="entry name" value="NAD(P)-binding Rossmann-like Domain"/>
    <property type="match status" value="1"/>
</dbReference>
<dbReference type="AlphaFoldDB" id="A0A2G6MSX6"/>
<comment type="similarity">
    <text evidence="1">Belongs to the 3-beta-HSD family.</text>
</comment>
<evidence type="ECO:0000313" key="4">
    <source>
        <dbReference type="EMBL" id="PIE63091.1"/>
    </source>
</evidence>
<name>A0A2G6MSX6_9BACT</name>
<evidence type="ECO:0000313" key="5">
    <source>
        <dbReference type="Proteomes" id="UP000231203"/>
    </source>
</evidence>
<dbReference type="GO" id="GO:0016616">
    <property type="term" value="F:oxidoreductase activity, acting on the CH-OH group of donors, NAD or NADP as acceptor"/>
    <property type="evidence" value="ECO:0007669"/>
    <property type="project" value="InterPro"/>
</dbReference>
<feature type="domain" description="3-beta hydroxysteroid dehydrogenase/isomerase" evidence="3">
    <location>
        <begin position="7"/>
        <end position="251"/>
    </location>
</feature>
<gene>
    <name evidence="4" type="ORF">CSA25_01845</name>
</gene>
<evidence type="ECO:0000256" key="1">
    <source>
        <dbReference type="ARBA" id="ARBA00009219"/>
    </source>
</evidence>
<dbReference type="Proteomes" id="UP000231203">
    <property type="component" value="Unassembled WGS sequence"/>
</dbReference>
<dbReference type="InterPro" id="IPR036291">
    <property type="entry name" value="NAD(P)-bd_dom_sf"/>
</dbReference>
<dbReference type="PANTHER" id="PTHR43245:SF51">
    <property type="entry name" value="SHORT CHAIN DEHYDROGENASE_REDUCTASE FAMILY 42E, MEMBER 2"/>
    <property type="match status" value="1"/>
</dbReference>
<organism evidence="4 5">
    <name type="scientific">Desulfobacter postgatei</name>
    <dbReference type="NCBI Taxonomy" id="2293"/>
    <lineage>
        <taxon>Bacteria</taxon>
        <taxon>Pseudomonadati</taxon>
        <taxon>Thermodesulfobacteriota</taxon>
        <taxon>Desulfobacteria</taxon>
        <taxon>Desulfobacterales</taxon>
        <taxon>Desulfobacteraceae</taxon>
        <taxon>Desulfobacter</taxon>
    </lineage>
</organism>
<protein>
    <submittedName>
        <fullName evidence="4">3-beta hydroxysteroid dehydrogenase</fullName>
    </submittedName>
</protein>
<keyword evidence="2" id="KW-0560">Oxidoreductase</keyword>
<dbReference type="Pfam" id="PF01073">
    <property type="entry name" value="3Beta_HSD"/>
    <property type="match status" value="1"/>
</dbReference>
<reference evidence="4 5" key="1">
    <citation type="submission" date="2017-10" db="EMBL/GenBank/DDBJ databases">
        <title>Novel microbial diversity and functional potential in the marine mammal oral microbiome.</title>
        <authorList>
            <person name="Dudek N.K."/>
            <person name="Sun C.L."/>
            <person name="Burstein D."/>
            <person name="Kantor R.S."/>
            <person name="Aliaga Goltsman D.S."/>
            <person name="Bik E.M."/>
            <person name="Thomas B.C."/>
            <person name="Banfield J.F."/>
            <person name="Relman D.A."/>
        </authorList>
    </citation>
    <scope>NUCLEOTIDE SEQUENCE [LARGE SCALE GENOMIC DNA]</scope>
    <source>
        <strain evidence="4">DOLJORAL78_47_202</strain>
    </source>
</reference>
<dbReference type="EMBL" id="PDTI01000016">
    <property type="protein sequence ID" value="PIE63091.1"/>
    <property type="molecule type" value="Genomic_DNA"/>
</dbReference>